<reference evidence="8 9" key="1">
    <citation type="journal article" date="2011" name="Proc. Natl. Acad. Sci. U.S.A.">
        <title>Evolutionary erosion of yeast sex chromosomes by mating-type switching accidents.</title>
        <authorList>
            <person name="Gordon J.L."/>
            <person name="Armisen D."/>
            <person name="Proux-Wera E."/>
            <person name="Oheigeartaigh S.S."/>
            <person name="Byrne K.P."/>
            <person name="Wolfe K.H."/>
        </authorList>
    </citation>
    <scope>NUCLEOTIDE SEQUENCE [LARGE SCALE GENOMIC DNA]</scope>
    <source>
        <strain evidence="9">ATCC MYA-139 / BCRC 22969 / CBS 8797 / CCRC 22969 / KCTC 17520 / NBRC 10181 / NCYC 3082</strain>
    </source>
</reference>
<proteinExistence type="inferred from homology"/>
<evidence type="ECO:0000256" key="4">
    <source>
        <dbReference type="ARBA" id="ARBA00025004"/>
    </source>
</evidence>
<dbReference type="KEGG" id="kng:KNAG_0A06620"/>
<keyword evidence="3" id="KW-0508">mRNA splicing</keyword>
<evidence type="ECO:0000256" key="5">
    <source>
        <dbReference type="SAM" id="MobiDB-lite"/>
    </source>
</evidence>
<protein>
    <recommendedName>
        <fullName evidence="2">U1 small nuclear ribonucleoprotein component SNU71</fullName>
    </recommendedName>
</protein>
<evidence type="ECO:0000256" key="3">
    <source>
        <dbReference type="ARBA" id="ARBA00022728"/>
    </source>
</evidence>
<keyword evidence="6" id="KW-1133">Transmembrane helix</keyword>
<dbReference type="HOGENOM" id="CLU_1133733_0_0_1"/>
<accession>J7RFJ2</accession>
<comment type="function">
    <text evidence="4">Component of the U1 snRNP particle, which recognizes and binds the 5'-splice site of pre-mRNA. Together with other non-snRNP factors, U1 snRNP forms the spliceosomal commitment complex, that targets pre-mRNA to the splicing pathway.</text>
</comment>
<feature type="transmembrane region" description="Helical" evidence="6">
    <location>
        <begin position="7"/>
        <end position="30"/>
    </location>
</feature>
<keyword evidence="6" id="KW-0812">Transmembrane</keyword>
<dbReference type="SMART" id="SM00311">
    <property type="entry name" value="PWI"/>
    <property type="match status" value="1"/>
</dbReference>
<keyword evidence="9" id="KW-1185">Reference proteome</keyword>
<organism evidence="8 9">
    <name type="scientific">Huiozyma naganishii (strain ATCC MYA-139 / BCRC 22969 / CBS 8797 / KCTC 17520 / NBRC 10181 / NCYC 3082 / Yp74L-3)</name>
    <name type="common">Yeast</name>
    <name type="synonym">Kazachstania naganishii</name>
    <dbReference type="NCBI Taxonomy" id="1071383"/>
    <lineage>
        <taxon>Eukaryota</taxon>
        <taxon>Fungi</taxon>
        <taxon>Dikarya</taxon>
        <taxon>Ascomycota</taxon>
        <taxon>Saccharomycotina</taxon>
        <taxon>Saccharomycetes</taxon>
        <taxon>Saccharomycetales</taxon>
        <taxon>Saccharomycetaceae</taxon>
        <taxon>Huiozyma</taxon>
    </lineage>
</organism>
<dbReference type="EMBL" id="HE978314">
    <property type="protein sequence ID" value="CCK68318.1"/>
    <property type="molecule type" value="Genomic_DNA"/>
</dbReference>
<dbReference type="GeneID" id="34523953"/>
<comment type="similarity">
    <text evidence="1">Belongs to the SNU71 family.</text>
</comment>
<feature type="region of interest" description="Disordered" evidence="5">
    <location>
        <begin position="90"/>
        <end position="116"/>
    </location>
</feature>
<name>J7RFJ2_HUIN7</name>
<dbReference type="Gene3D" id="1.20.1390.10">
    <property type="entry name" value="PWI domain"/>
    <property type="match status" value="1"/>
</dbReference>
<evidence type="ECO:0000256" key="2">
    <source>
        <dbReference type="ARBA" id="ARBA00014280"/>
    </source>
</evidence>
<keyword evidence="3" id="KW-0747">Spliceosome</keyword>
<dbReference type="GO" id="GO:0005681">
    <property type="term" value="C:spliceosomal complex"/>
    <property type="evidence" value="ECO:0007669"/>
    <property type="project" value="UniProtKB-KW"/>
</dbReference>
<gene>
    <name evidence="8" type="primary">KNAG0A06620</name>
    <name evidence="8" type="ordered locus">KNAG_0A06620</name>
</gene>
<dbReference type="Proteomes" id="UP000006310">
    <property type="component" value="Chromosome 1"/>
</dbReference>
<evidence type="ECO:0000259" key="7">
    <source>
        <dbReference type="SMART" id="SM00311"/>
    </source>
</evidence>
<keyword evidence="3" id="KW-0507">mRNA processing</keyword>
<reference evidence="9" key="2">
    <citation type="submission" date="2012-08" db="EMBL/GenBank/DDBJ databases">
        <title>Genome sequence of Kazachstania naganishii.</title>
        <authorList>
            <person name="Gordon J.L."/>
            <person name="Armisen D."/>
            <person name="Proux-Wera E."/>
            <person name="OhEigeartaigh S.S."/>
            <person name="Byrne K.P."/>
            <person name="Wolfe K.H."/>
        </authorList>
    </citation>
    <scope>NUCLEOTIDE SEQUENCE [LARGE SCALE GENOMIC DNA]</scope>
    <source>
        <strain evidence="9">ATCC MYA-139 / BCRC 22969 / CBS 8797 / CCRC 22969 / KCTC 17520 / NBRC 10181 / NCYC 3082</strain>
    </source>
</reference>
<keyword evidence="6" id="KW-0472">Membrane</keyword>
<sequence length="245" mass="28252">MTRTNNMLISLQEVVLTIIICLLLPLSFIMRAPWVNALLLNLFMIPRERVYVILAVPWGFLVKGVLDFSKLYEIGDVTVVAVQPKTINKENVTSSQKSKETENNLEEPETADKESLVEDEHMNIKIAFKRAIDKPNDTEPNEAIKQMTRDENTTKTVPLSSKIDDILPYSGADLEQRLAKLKESRVVDELVNEYLGVYEDELVEYNFDNIRENKSKEVLFEDLKEIFDEDAIKIVDTICKREEFH</sequence>
<dbReference type="AlphaFoldDB" id="J7RFJ2"/>
<evidence type="ECO:0000313" key="8">
    <source>
        <dbReference type="EMBL" id="CCK68318.1"/>
    </source>
</evidence>
<dbReference type="STRING" id="1071383.J7RFJ2"/>
<dbReference type="RefSeq" id="XP_022462564.1">
    <property type="nucleotide sequence ID" value="XM_022610974.1"/>
</dbReference>
<feature type="region of interest" description="Disordered" evidence="5">
    <location>
        <begin position="135"/>
        <end position="156"/>
    </location>
</feature>
<evidence type="ECO:0000313" key="9">
    <source>
        <dbReference type="Proteomes" id="UP000006310"/>
    </source>
</evidence>
<evidence type="ECO:0000256" key="6">
    <source>
        <dbReference type="SAM" id="Phobius"/>
    </source>
</evidence>
<dbReference type="eggNOG" id="KOG2253">
    <property type="taxonomic scope" value="Eukaryota"/>
</dbReference>
<feature type="domain" description="PWI" evidence="7">
    <location>
        <begin position="175"/>
        <end position="243"/>
    </location>
</feature>
<dbReference type="InterPro" id="IPR002483">
    <property type="entry name" value="PWI_dom"/>
</dbReference>
<dbReference type="OrthoDB" id="6275295at2759"/>
<evidence type="ECO:0000256" key="1">
    <source>
        <dbReference type="ARBA" id="ARBA00005544"/>
    </source>
</evidence>